<protein>
    <submittedName>
        <fullName evidence="2">Uncharacterized protein</fullName>
    </submittedName>
</protein>
<feature type="region of interest" description="Disordered" evidence="1">
    <location>
        <begin position="95"/>
        <end position="117"/>
    </location>
</feature>
<keyword evidence="3" id="KW-1185">Reference proteome</keyword>
<comment type="caution">
    <text evidence="2">The sequence shown here is derived from an EMBL/GenBank/DDBJ whole genome shotgun (WGS) entry which is preliminary data.</text>
</comment>
<evidence type="ECO:0000313" key="3">
    <source>
        <dbReference type="Proteomes" id="UP001497472"/>
    </source>
</evidence>
<dbReference type="EMBL" id="CAVLEF010000280">
    <property type="protein sequence ID" value="CAK1555928.1"/>
    <property type="molecule type" value="Genomic_DNA"/>
</dbReference>
<evidence type="ECO:0000313" key="2">
    <source>
        <dbReference type="EMBL" id="CAK1555928.1"/>
    </source>
</evidence>
<proteinExistence type="predicted"/>
<sequence length="140" mass="15815">MLVENIVSQWKRCRCRPLCNQANCVYASRGAPLSSLPSESWNLKVPSSQVDRLARARLRPSFVPRGRRGLYEVSEFRRAGDLCYTITRVTRESDPTVSPIQFRETARPGRDDEACDRARATPSKDAIMEILRSSALSTNL</sequence>
<dbReference type="Proteomes" id="UP001497472">
    <property type="component" value="Unassembled WGS sequence"/>
</dbReference>
<accession>A0AAV1K4U6</accession>
<evidence type="ECO:0000256" key="1">
    <source>
        <dbReference type="SAM" id="MobiDB-lite"/>
    </source>
</evidence>
<gene>
    <name evidence="2" type="ORF">LNINA_LOCUS14710</name>
</gene>
<organism evidence="2 3">
    <name type="scientific">Leptosia nina</name>
    <dbReference type="NCBI Taxonomy" id="320188"/>
    <lineage>
        <taxon>Eukaryota</taxon>
        <taxon>Metazoa</taxon>
        <taxon>Ecdysozoa</taxon>
        <taxon>Arthropoda</taxon>
        <taxon>Hexapoda</taxon>
        <taxon>Insecta</taxon>
        <taxon>Pterygota</taxon>
        <taxon>Neoptera</taxon>
        <taxon>Endopterygota</taxon>
        <taxon>Lepidoptera</taxon>
        <taxon>Glossata</taxon>
        <taxon>Ditrysia</taxon>
        <taxon>Papilionoidea</taxon>
        <taxon>Pieridae</taxon>
        <taxon>Pierinae</taxon>
        <taxon>Leptosia</taxon>
    </lineage>
</organism>
<feature type="compositionally biased region" description="Basic and acidic residues" evidence="1">
    <location>
        <begin position="104"/>
        <end position="117"/>
    </location>
</feature>
<name>A0AAV1K4U6_9NEOP</name>
<reference evidence="2 3" key="1">
    <citation type="submission" date="2023-11" db="EMBL/GenBank/DDBJ databases">
        <authorList>
            <person name="Okamura Y."/>
        </authorList>
    </citation>
    <scope>NUCLEOTIDE SEQUENCE [LARGE SCALE GENOMIC DNA]</scope>
</reference>
<dbReference type="AlphaFoldDB" id="A0AAV1K4U6"/>